<dbReference type="InterPro" id="IPR013858">
    <property type="entry name" value="Peptidase_M10B_C"/>
</dbReference>
<keyword evidence="7" id="KW-0677">Repeat</keyword>
<comment type="cofactor">
    <cofactor evidence="1">
        <name>Ca(2+)</name>
        <dbReference type="ChEBI" id="CHEBI:29108"/>
    </cofactor>
</comment>
<keyword evidence="9" id="KW-0862">Zinc</keyword>
<evidence type="ECO:0000256" key="3">
    <source>
        <dbReference type="ARBA" id="ARBA00009490"/>
    </source>
</evidence>
<dbReference type="PANTHER" id="PTHR38340:SF1">
    <property type="entry name" value="S-LAYER PROTEIN"/>
    <property type="match status" value="1"/>
</dbReference>
<comment type="subcellular location">
    <subcellularLocation>
        <location evidence="2">Secreted</location>
    </subcellularLocation>
</comment>
<dbReference type="Gene3D" id="1.10.3130.20">
    <property type="entry name" value="Phycobilisome linker domain"/>
    <property type="match status" value="2"/>
</dbReference>
<dbReference type="InterPro" id="IPR011049">
    <property type="entry name" value="Serralysin-like_metalloprot_C"/>
</dbReference>
<dbReference type="SUPFAM" id="SSF51120">
    <property type="entry name" value="beta-Roll"/>
    <property type="match status" value="4"/>
</dbReference>
<keyword evidence="8" id="KW-0378">Hydrolase</keyword>
<dbReference type="GO" id="GO:0005615">
    <property type="term" value="C:extracellular space"/>
    <property type="evidence" value="ECO:0007669"/>
    <property type="project" value="InterPro"/>
</dbReference>
<evidence type="ECO:0000256" key="5">
    <source>
        <dbReference type="ARBA" id="ARBA00022670"/>
    </source>
</evidence>
<gene>
    <name evidence="12" type="ORF">GGR13_000875</name>
</gene>
<evidence type="ECO:0000313" key="13">
    <source>
        <dbReference type="Proteomes" id="UP000545037"/>
    </source>
</evidence>
<dbReference type="GO" id="GO:0008237">
    <property type="term" value="F:metallopeptidase activity"/>
    <property type="evidence" value="ECO:0007669"/>
    <property type="project" value="InterPro"/>
</dbReference>
<evidence type="ECO:0000256" key="6">
    <source>
        <dbReference type="ARBA" id="ARBA00022723"/>
    </source>
</evidence>
<dbReference type="InterPro" id="IPR006026">
    <property type="entry name" value="Peptidase_Metallo"/>
</dbReference>
<dbReference type="PANTHER" id="PTHR38340">
    <property type="entry name" value="S-LAYER PROTEIN"/>
    <property type="match status" value="1"/>
</dbReference>
<keyword evidence="4" id="KW-0964">Secreted</keyword>
<dbReference type="PRINTS" id="PR00313">
    <property type="entry name" value="CABNDNGRPT"/>
</dbReference>
<keyword evidence="5" id="KW-0645">Protease</keyword>
<dbReference type="InterPro" id="IPR018511">
    <property type="entry name" value="Hemolysin-typ_Ca-bd_CS"/>
</dbReference>
<dbReference type="Pfam" id="PF00413">
    <property type="entry name" value="Peptidase_M10"/>
    <property type="match status" value="1"/>
</dbReference>
<evidence type="ECO:0000256" key="10">
    <source>
        <dbReference type="SAM" id="MobiDB-lite"/>
    </source>
</evidence>
<protein>
    <submittedName>
        <fullName evidence="12">Ca2+-binding RTX toxin-like protein</fullName>
    </submittedName>
</protein>
<evidence type="ECO:0000256" key="1">
    <source>
        <dbReference type="ARBA" id="ARBA00001913"/>
    </source>
</evidence>
<dbReference type="InterPro" id="IPR034033">
    <property type="entry name" value="Serralysin-like"/>
</dbReference>
<sequence length="1255" mass="128756">MPATRYLDGFGEQSDYGSGRFVEGSGNVGGAGKALSPFGNVADYGLCAGCGGFHSVFDGGGNDPFDILNADDRGGFGPNGRASLGTSDAAAQITRGNLNWAGGVGLGQPLTITFAFRTTAPTTMPTDTTGFSRFTDFQIAATLQALASWSDVANITFQRVAGAVGEENFSNEATLLFANYSSGQSGAAAFAYLPGSREIASNAGDVWINSSLSYNQNPVILGYGQQVLTHEIGHALGLRHPADYNASEGNSITYANDATYFEDSRQFTVMSYFSERNTGGDFGSQRYSAVPLLDDIAAAQRLYGANMTTRTGDTVYGFNSTAAQPWFNANNSSSVLIFAVWDAGGVDTLDFSGYAQTQTIDLRQGAFSNVGGLTGNVAIALGAVIENAIGGSDADRLIGNSANNVLTGNAGNDFIDGGLGSDTAVFTRARSEYTITVNGQTVTVTSIAEGTDTLVNVEFLRFSDQTIAAGTSGALTLSGDILNNVLDGTAFNDTLNGLGGNDTLTGLGGNDTLDGGSGNDTISGGDGNDFVIGGLGNDTLNGGAGTDVADYTGAGGSVQVNLATGVATGAAGSDTLTAFEEIRGGAFNDVLTGDGLANTIRGGGGVDLLNGGGGNDTLIAGAPGTAGGAPDIIKARTTTNATIATAVSTAGAFDLQARAGVENATTIPHATILGTSHGGVEYYAVTVAAGDVVRFDIDNASFDAALRLFDANGVELTQNDDAATGTGDGGASTDSLISYTFNTAGTYYIQVSQWTETGTGAVFSSGPPPAGATYQLNISVPSAPAVPTVFLGSTLNGEAGNDTLTGGSGADTLNGGAGSDRIDGGDGFDVALYSGVRLQYGASISSVAGGPEGGTDTISRVEELRFVDGALSFDVNGIAAQVMRLYDATLDRQPDQAGLDVQIRALTTGSTTLLALANAFVASPEFQARYGTLSNQQFVEQLYRFSLDREGDAPGIAAQVNALNTGTTRAALVVAFSESPEHRTLTQPILNAGLWVADDKALQIARLYDATFDRLPDAAGLAGQLAALNAGTSLLTLAANFAASAEFQARYGALSNQAFVEQLYRFCLNREGDAAGIAAQVNALNTGTSRAALLLAFSESPEHVTLTAPFWSGGIRTTDAPFSPAVAEGEAGKAHHDQPLVLVTAEDTVLDGAVFDVKPQADHDPQVQPGLPAFDPADVVIDFKLVEDVFVLPPQDELGPLVLPDNDGVELFQASIDGFAAPTGDHMLTLPIDDSSSPDALPWNRSHGDDGWMMQ</sequence>
<dbReference type="InterPro" id="IPR001343">
    <property type="entry name" value="Hemolysn_Ca-bd"/>
</dbReference>
<evidence type="ECO:0000256" key="7">
    <source>
        <dbReference type="ARBA" id="ARBA00022737"/>
    </source>
</evidence>
<dbReference type="GO" id="GO:0006508">
    <property type="term" value="P:proteolysis"/>
    <property type="evidence" value="ECO:0007669"/>
    <property type="project" value="InterPro"/>
</dbReference>
<dbReference type="EMBL" id="JACHOR010000001">
    <property type="protein sequence ID" value="MBB5745303.1"/>
    <property type="molecule type" value="Genomic_DNA"/>
</dbReference>
<dbReference type="Gene3D" id="2.150.10.10">
    <property type="entry name" value="Serralysin-like metalloprotease, C-terminal"/>
    <property type="match status" value="2"/>
</dbReference>
<dbReference type="Proteomes" id="UP000545037">
    <property type="component" value="Unassembled WGS sequence"/>
</dbReference>
<reference evidence="12 13" key="1">
    <citation type="submission" date="2020-08" db="EMBL/GenBank/DDBJ databases">
        <title>Genomic Encyclopedia of Type Strains, Phase IV (KMG-IV): sequencing the most valuable type-strain genomes for metagenomic binning, comparative biology and taxonomic classification.</title>
        <authorList>
            <person name="Goeker M."/>
        </authorList>
    </citation>
    <scope>NUCLEOTIDE SEQUENCE [LARGE SCALE GENOMIC DNA]</scope>
    <source>
        <strain evidence="12 13">DSM 4737</strain>
    </source>
</reference>
<keyword evidence="13" id="KW-1185">Reference proteome</keyword>
<dbReference type="SUPFAM" id="SSF55486">
    <property type="entry name" value="Metalloproteases ('zincins'), catalytic domain"/>
    <property type="match status" value="1"/>
</dbReference>
<accession>A0A7W9FF84</accession>
<name>A0A7W9FF84_9CAUL</name>
<comment type="similarity">
    <text evidence="3">Belongs to the peptidase M10B family.</text>
</comment>
<dbReference type="InterPro" id="IPR050557">
    <property type="entry name" value="RTX_toxin/Mannuronan_C5-epim"/>
</dbReference>
<evidence type="ECO:0000256" key="2">
    <source>
        <dbReference type="ARBA" id="ARBA00004613"/>
    </source>
</evidence>
<dbReference type="SMART" id="SM00235">
    <property type="entry name" value="ZnMc"/>
    <property type="match status" value="1"/>
</dbReference>
<dbReference type="GO" id="GO:0005509">
    <property type="term" value="F:calcium ion binding"/>
    <property type="evidence" value="ECO:0007669"/>
    <property type="project" value="InterPro"/>
</dbReference>
<evidence type="ECO:0000256" key="4">
    <source>
        <dbReference type="ARBA" id="ARBA00022525"/>
    </source>
</evidence>
<dbReference type="Gene3D" id="2.60.120.380">
    <property type="match status" value="1"/>
</dbReference>
<evidence type="ECO:0000256" key="8">
    <source>
        <dbReference type="ARBA" id="ARBA00022801"/>
    </source>
</evidence>
<dbReference type="AlphaFoldDB" id="A0A7W9FF84"/>
<dbReference type="InterPro" id="IPR025282">
    <property type="entry name" value="DUF4214"/>
</dbReference>
<dbReference type="InterPro" id="IPR001818">
    <property type="entry name" value="Pept_M10_metallopeptidase"/>
</dbReference>
<feature type="region of interest" description="Disordered" evidence="10">
    <location>
        <begin position="1232"/>
        <end position="1255"/>
    </location>
</feature>
<evidence type="ECO:0000313" key="12">
    <source>
        <dbReference type="EMBL" id="MBB5745303.1"/>
    </source>
</evidence>
<evidence type="ECO:0000259" key="11">
    <source>
        <dbReference type="SMART" id="SM00235"/>
    </source>
</evidence>
<dbReference type="Pfam" id="PF08548">
    <property type="entry name" value="Peptidase_M10_C"/>
    <property type="match status" value="1"/>
</dbReference>
<dbReference type="Pfam" id="PF04151">
    <property type="entry name" value="PPC"/>
    <property type="match status" value="1"/>
</dbReference>
<proteinExistence type="inferred from homology"/>
<organism evidence="12 13">
    <name type="scientific">Brevundimonas variabilis</name>
    <dbReference type="NCBI Taxonomy" id="74312"/>
    <lineage>
        <taxon>Bacteria</taxon>
        <taxon>Pseudomonadati</taxon>
        <taxon>Pseudomonadota</taxon>
        <taxon>Alphaproteobacteria</taxon>
        <taxon>Caulobacterales</taxon>
        <taxon>Caulobacteraceae</taxon>
        <taxon>Brevundimonas</taxon>
    </lineage>
</organism>
<dbReference type="RefSeq" id="WP_281380536.1">
    <property type="nucleotide sequence ID" value="NZ_JACHOR010000001.1"/>
</dbReference>
<dbReference type="InterPro" id="IPR007280">
    <property type="entry name" value="Peptidase_C_arc/bac"/>
</dbReference>
<keyword evidence="6" id="KW-0479">Metal-binding</keyword>
<feature type="compositionally biased region" description="Basic and acidic residues" evidence="10">
    <location>
        <begin position="1246"/>
        <end position="1255"/>
    </location>
</feature>
<evidence type="ECO:0000256" key="9">
    <source>
        <dbReference type="ARBA" id="ARBA00022833"/>
    </source>
</evidence>
<comment type="caution">
    <text evidence="12">The sequence shown here is derived from an EMBL/GenBank/DDBJ whole genome shotgun (WGS) entry which is preliminary data.</text>
</comment>
<dbReference type="Pfam" id="PF13946">
    <property type="entry name" value="DUF4214"/>
    <property type="match status" value="2"/>
</dbReference>
<dbReference type="CDD" id="cd04277">
    <property type="entry name" value="ZnMc_serralysin_like"/>
    <property type="match status" value="1"/>
</dbReference>
<dbReference type="Gene3D" id="3.40.390.10">
    <property type="entry name" value="Collagenase (Catalytic Domain)"/>
    <property type="match status" value="1"/>
</dbReference>
<dbReference type="InterPro" id="IPR038255">
    <property type="entry name" value="PBS_linker_sf"/>
</dbReference>
<dbReference type="GO" id="GO:0008270">
    <property type="term" value="F:zinc ion binding"/>
    <property type="evidence" value="ECO:0007669"/>
    <property type="project" value="InterPro"/>
</dbReference>
<dbReference type="PROSITE" id="PS00330">
    <property type="entry name" value="HEMOLYSIN_CALCIUM"/>
    <property type="match status" value="3"/>
</dbReference>
<dbReference type="InterPro" id="IPR024079">
    <property type="entry name" value="MetalloPept_cat_dom_sf"/>
</dbReference>
<dbReference type="Pfam" id="PF00353">
    <property type="entry name" value="HemolysinCabind"/>
    <property type="match status" value="5"/>
</dbReference>
<feature type="domain" description="Peptidase metallopeptidase" evidence="11">
    <location>
        <begin position="96"/>
        <end position="284"/>
    </location>
</feature>